<reference evidence="14" key="1">
    <citation type="submission" date="2016-04" db="UniProtKB">
        <authorList>
            <consortium name="WormBaseParasite"/>
        </authorList>
    </citation>
    <scope>IDENTIFICATION</scope>
</reference>
<dbReference type="GO" id="GO:0005634">
    <property type="term" value="C:nucleus"/>
    <property type="evidence" value="ECO:0007669"/>
    <property type="project" value="UniProtKB-SubCell"/>
</dbReference>
<dbReference type="InterPro" id="IPR001214">
    <property type="entry name" value="SET_dom"/>
</dbReference>
<evidence type="ECO:0000313" key="14">
    <source>
        <dbReference type="WBParaSite" id="NBR_0000867001-mRNA-1"/>
    </source>
</evidence>
<dbReference type="InterPro" id="IPR003616">
    <property type="entry name" value="Post-SET_dom"/>
</dbReference>
<dbReference type="AlphaFoldDB" id="A0A158QYL2"/>
<reference evidence="12 13" key="2">
    <citation type="submission" date="2018-11" db="EMBL/GenBank/DDBJ databases">
        <authorList>
            <consortium name="Pathogen Informatics"/>
        </authorList>
    </citation>
    <scope>NUCLEOTIDE SEQUENCE [LARGE SCALE GENOMIC DNA]</scope>
</reference>
<evidence type="ECO:0000256" key="2">
    <source>
        <dbReference type="ARBA" id="ARBA00004286"/>
    </source>
</evidence>
<dbReference type="WBParaSite" id="NBR_0000867001-mRNA-1">
    <property type="protein sequence ID" value="NBR_0000867001-mRNA-1"/>
    <property type="gene ID" value="NBR_0000867001"/>
</dbReference>
<dbReference type="PROSITE" id="PS50280">
    <property type="entry name" value="SET"/>
    <property type="match status" value="1"/>
</dbReference>
<dbReference type="InterPro" id="IPR046341">
    <property type="entry name" value="SET_dom_sf"/>
</dbReference>
<evidence type="ECO:0000256" key="8">
    <source>
        <dbReference type="SAM" id="MobiDB-lite"/>
    </source>
</evidence>
<dbReference type="OMA" id="CCECENA"/>
<dbReference type="PANTHER" id="PTHR22884">
    <property type="entry name" value="SET DOMAIN PROTEINS"/>
    <property type="match status" value="1"/>
</dbReference>
<evidence type="ECO:0000259" key="10">
    <source>
        <dbReference type="PROSITE" id="PS50868"/>
    </source>
</evidence>
<dbReference type="SUPFAM" id="SSF57903">
    <property type="entry name" value="FYVE/PHD zinc finger"/>
    <property type="match status" value="1"/>
</dbReference>
<accession>A0A158QYL2</accession>
<dbReference type="EMBL" id="UYSL01020035">
    <property type="protein sequence ID" value="VDL72260.1"/>
    <property type="molecule type" value="Genomic_DNA"/>
</dbReference>
<dbReference type="PROSITE" id="PS50868">
    <property type="entry name" value="POST_SET"/>
    <property type="match status" value="1"/>
</dbReference>
<dbReference type="InterPro" id="IPR050777">
    <property type="entry name" value="SET2_Histone-Lys_MeTrsfase"/>
</dbReference>
<dbReference type="GO" id="GO:0016279">
    <property type="term" value="F:protein-lysine N-methyltransferase activity"/>
    <property type="evidence" value="ECO:0007669"/>
    <property type="project" value="UniProtKB-ARBA"/>
</dbReference>
<dbReference type="Proteomes" id="UP000271162">
    <property type="component" value="Unassembled WGS sequence"/>
</dbReference>
<evidence type="ECO:0000259" key="9">
    <source>
        <dbReference type="PROSITE" id="PS50280"/>
    </source>
</evidence>
<dbReference type="SUPFAM" id="SSF82199">
    <property type="entry name" value="SET domain"/>
    <property type="match status" value="1"/>
</dbReference>
<name>A0A158QYL2_NIPBR</name>
<comment type="subcellular location">
    <subcellularLocation>
        <location evidence="2">Chromosome</location>
    </subcellularLocation>
    <subcellularLocation>
        <location evidence="1">Nucleus</location>
    </subcellularLocation>
</comment>
<keyword evidence="5" id="KW-0808">Transferase</keyword>
<evidence type="ECO:0000256" key="3">
    <source>
        <dbReference type="ARBA" id="ARBA00022454"/>
    </source>
</evidence>
<feature type="region of interest" description="Disordered" evidence="8">
    <location>
        <begin position="1"/>
        <end position="32"/>
    </location>
</feature>
<dbReference type="SMART" id="SM00570">
    <property type="entry name" value="AWS"/>
    <property type="match status" value="1"/>
</dbReference>
<dbReference type="InterPro" id="IPR006560">
    <property type="entry name" value="AWS_dom"/>
</dbReference>
<keyword evidence="6" id="KW-0949">S-adenosyl-L-methionine</keyword>
<dbReference type="GO" id="GO:0032259">
    <property type="term" value="P:methylation"/>
    <property type="evidence" value="ECO:0007669"/>
    <property type="project" value="UniProtKB-KW"/>
</dbReference>
<feature type="domain" description="SET" evidence="9">
    <location>
        <begin position="561"/>
        <end position="693"/>
    </location>
</feature>
<evidence type="ECO:0000313" key="12">
    <source>
        <dbReference type="EMBL" id="VDL72260.1"/>
    </source>
</evidence>
<gene>
    <name evidence="12" type="ORF">NBR_LOCUS8671</name>
</gene>
<evidence type="ECO:0000256" key="7">
    <source>
        <dbReference type="ARBA" id="ARBA00023242"/>
    </source>
</evidence>
<evidence type="ECO:0000256" key="6">
    <source>
        <dbReference type="ARBA" id="ARBA00022691"/>
    </source>
</evidence>
<keyword evidence="4" id="KW-0489">Methyltransferase</keyword>
<organism evidence="14">
    <name type="scientific">Nippostrongylus brasiliensis</name>
    <name type="common">Rat hookworm</name>
    <dbReference type="NCBI Taxonomy" id="27835"/>
    <lineage>
        <taxon>Eukaryota</taxon>
        <taxon>Metazoa</taxon>
        <taxon>Ecdysozoa</taxon>
        <taxon>Nematoda</taxon>
        <taxon>Chromadorea</taxon>
        <taxon>Rhabditida</taxon>
        <taxon>Rhabditina</taxon>
        <taxon>Rhabditomorpha</taxon>
        <taxon>Strongyloidea</taxon>
        <taxon>Heligmosomidae</taxon>
        <taxon>Nippostrongylus</taxon>
    </lineage>
</organism>
<feature type="domain" description="Post-SET" evidence="10">
    <location>
        <begin position="702"/>
        <end position="718"/>
    </location>
</feature>
<dbReference type="Pfam" id="PF00856">
    <property type="entry name" value="SET"/>
    <property type="match status" value="1"/>
</dbReference>
<feature type="domain" description="AWS" evidence="11">
    <location>
        <begin position="508"/>
        <end position="558"/>
    </location>
</feature>
<protein>
    <submittedName>
        <fullName evidence="14">Histone-lysine N-methyltransferase</fullName>
    </submittedName>
</protein>
<sequence>MKGDAGRLQSRPGHRKPYTRWPPDELTTSTDLPNVENINESAAQMEIHEHFKLRMKTYKNWAYCIARKGCPEILMDAFKCDLSNDFTLMMNWLAITYDQSRTLLETTGAADESMELNTALETLLRMDILHDHMKGPTLDAFREMIAVLCGGKQGRIPQLDLLANFTEESRIEDQEEAEVFAKVLSSIFDPSCDAPSAMDTFSSSTLLQSAEVMRNAEASSFSRPEELNSISVNLESPKLRLKGGGVGIRNLSTVAHGKLIECDSCYRAFHEQCSPAGFELYDDVVPARSKEGTPLEVKQTFTRCHSHCDFDSIPLVENKRSHLPFCCECENAGEEPLIRCSQCVRSFHEGCLTLNCVDLHNANPKPLCESCILGETLRIGQPVIAKFRLTFYAATITKLEEYPKRFMKVDKYGKHFNEPGYLSVRWAGCDNLFALLPARSVVAMFTGSYDLIGKRLKELPCRDAWREMEQDLAVPRPTFDYVPEKYTKIKTSVYHPSCPKPRLDACEESDSMCDCPATDVNRCGPDSKCTNRAILQECPEACEAIGSGCNNRGVSRKEVNPAVEIREAPGKGMGAFAARDIPKGAFIAEYAGELISNKEMNRRVAEVTAHRNAEEKHYMMALDSQRIIDCKEKGNDARFLNHSCSPNCKVETVYAVVSRLKRPNGFFVKYDKRIMIYTTEDVPAGTELCFNYQMRQYNLGCPLPDCKCGAPNCTGTLGATSSAVQSAPEKDDDDDFVNTSTIKRVIPQARKKRSGKNESLQEPPEKKSKPRSKKRASAVDMSEKDSSSPLHRSRNRKSKTPNVFKEECAENIVNESFLRRALLKGEALEKRPSVSPHKDIGVINGLKKVRKQHNDLGSVS</sequence>
<keyword evidence="13" id="KW-1185">Reference proteome</keyword>
<evidence type="ECO:0000313" key="13">
    <source>
        <dbReference type="Proteomes" id="UP000271162"/>
    </source>
</evidence>
<feature type="region of interest" description="Disordered" evidence="8">
    <location>
        <begin position="719"/>
        <end position="802"/>
    </location>
</feature>
<keyword evidence="3" id="KW-0158">Chromosome</keyword>
<dbReference type="PROSITE" id="PS51215">
    <property type="entry name" value="AWS"/>
    <property type="match status" value="1"/>
</dbReference>
<proteinExistence type="predicted"/>
<evidence type="ECO:0000256" key="5">
    <source>
        <dbReference type="ARBA" id="ARBA00022679"/>
    </source>
</evidence>
<dbReference type="SMART" id="SM00317">
    <property type="entry name" value="SET"/>
    <property type="match status" value="1"/>
</dbReference>
<dbReference type="STRING" id="27835.A0A158QYL2"/>
<dbReference type="InterPro" id="IPR011011">
    <property type="entry name" value="Znf_FYVE_PHD"/>
</dbReference>
<evidence type="ECO:0000256" key="1">
    <source>
        <dbReference type="ARBA" id="ARBA00004123"/>
    </source>
</evidence>
<keyword evidence="7" id="KW-0539">Nucleus</keyword>
<dbReference type="GO" id="GO:0005694">
    <property type="term" value="C:chromosome"/>
    <property type="evidence" value="ECO:0007669"/>
    <property type="project" value="UniProtKB-SubCell"/>
</dbReference>
<evidence type="ECO:0000259" key="11">
    <source>
        <dbReference type="PROSITE" id="PS51215"/>
    </source>
</evidence>
<dbReference type="Gene3D" id="2.170.270.10">
    <property type="entry name" value="SET domain"/>
    <property type="match status" value="1"/>
</dbReference>
<evidence type="ECO:0000256" key="4">
    <source>
        <dbReference type="ARBA" id="ARBA00022603"/>
    </source>
</evidence>
<dbReference type="GO" id="GO:0140938">
    <property type="term" value="F:histone H3 methyltransferase activity"/>
    <property type="evidence" value="ECO:0007669"/>
    <property type="project" value="UniProtKB-ARBA"/>
</dbReference>